<proteinExistence type="predicted"/>
<name>A0A6G0M9K8_9STRA</name>
<reference evidence="1 2" key="1">
    <citation type="submission" date="2018-09" db="EMBL/GenBank/DDBJ databases">
        <title>Genomic investigation of the strawberry pathogen Phytophthora fragariae indicates pathogenicity is determined by transcriptional variation in three key races.</title>
        <authorList>
            <person name="Adams T.M."/>
            <person name="Armitage A.D."/>
            <person name="Sobczyk M.K."/>
            <person name="Bates H.J."/>
            <person name="Dunwell J.M."/>
            <person name="Nellist C.F."/>
            <person name="Harrison R.J."/>
        </authorList>
    </citation>
    <scope>NUCLEOTIDE SEQUENCE [LARGE SCALE GENOMIC DNA]</scope>
    <source>
        <strain evidence="1 2">BC-23</strain>
    </source>
</reference>
<evidence type="ECO:0000313" key="2">
    <source>
        <dbReference type="Proteomes" id="UP000476176"/>
    </source>
</evidence>
<accession>A0A6G0M9K8</accession>
<gene>
    <name evidence="1" type="ORF">PF004_g31601</name>
</gene>
<protein>
    <submittedName>
        <fullName evidence="1">Uncharacterized protein</fullName>
    </submittedName>
</protein>
<dbReference type="Proteomes" id="UP000476176">
    <property type="component" value="Unassembled WGS sequence"/>
</dbReference>
<dbReference type="EMBL" id="QXGC01008120">
    <property type="protein sequence ID" value="KAE9159275.1"/>
    <property type="molecule type" value="Genomic_DNA"/>
</dbReference>
<evidence type="ECO:0000313" key="1">
    <source>
        <dbReference type="EMBL" id="KAE9159275.1"/>
    </source>
</evidence>
<comment type="caution">
    <text evidence="1">The sequence shown here is derived from an EMBL/GenBank/DDBJ whole genome shotgun (WGS) entry which is preliminary data.</text>
</comment>
<sequence>MAVCGSRLLLATRKYFRTANCVNSVDLRTPMRSGAPCYRSPCRSCVTAKWNTGGTGGCTEVGGWLAKSRLENTVPNYSCERFAH</sequence>
<organism evidence="1 2">
    <name type="scientific">Phytophthora fragariae</name>
    <dbReference type="NCBI Taxonomy" id="53985"/>
    <lineage>
        <taxon>Eukaryota</taxon>
        <taxon>Sar</taxon>
        <taxon>Stramenopiles</taxon>
        <taxon>Oomycota</taxon>
        <taxon>Peronosporomycetes</taxon>
        <taxon>Peronosporales</taxon>
        <taxon>Peronosporaceae</taxon>
        <taxon>Phytophthora</taxon>
    </lineage>
</organism>
<dbReference type="AlphaFoldDB" id="A0A6G0M9K8"/>